<dbReference type="AlphaFoldDB" id="A0A2M7FYD5"/>
<dbReference type="Proteomes" id="UP000231019">
    <property type="component" value="Unassembled WGS sequence"/>
</dbReference>
<dbReference type="InterPro" id="IPR016040">
    <property type="entry name" value="NAD(P)-bd_dom"/>
</dbReference>
<evidence type="ECO:0000313" key="2">
    <source>
        <dbReference type="EMBL" id="PIW14238.1"/>
    </source>
</evidence>
<comment type="caution">
    <text evidence="2">The sequence shown here is derived from an EMBL/GenBank/DDBJ whole genome shotgun (WGS) entry which is preliminary data.</text>
</comment>
<protein>
    <recommendedName>
        <fullName evidence="1">NAD(P)-binding domain-containing protein</fullName>
    </recommendedName>
</protein>
<sequence length="221" mass="24426">MFLSSAKTAKEINVKILVFGASGRLGQKLVAYGLEAGHEISAFVRKPEKLKLQHPALKLILGDAEDPETIENAIPGHDLILSALGVSQMPPPITLMSDAVLFMLEAMQNAGVPRIIAVGGAGILQETETQLKMESPSFPAFFKPISEDYFRVFELLKNSDREWTMVCPPTMPERVRTGNYRTLANYFPEGGQQIFVEDVADFILAEITKRAFINQRVGIAY</sequence>
<organism evidence="2 3">
    <name type="scientific">bacterium (Candidatus Blackallbacteria) CG17_big_fil_post_rev_8_21_14_2_50_48_46</name>
    <dbReference type="NCBI Taxonomy" id="2014261"/>
    <lineage>
        <taxon>Bacteria</taxon>
        <taxon>Candidatus Blackallbacteria</taxon>
    </lineage>
</organism>
<dbReference type="GO" id="GO:0016646">
    <property type="term" value="F:oxidoreductase activity, acting on the CH-NH group of donors, NAD or NADP as acceptor"/>
    <property type="evidence" value="ECO:0007669"/>
    <property type="project" value="TreeGrafter"/>
</dbReference>
<feature type="domain" description="NAD(P)-binding" evidence="1">
    <location>
        <begin position="20"/>
        <end position="208"/>
    </location>
</feature>
<name>A0A2M7FYD5_9BACT</name>
<accession>A0A2M7FYD5</accession>
<gene>
    <name evidence="2" type="ORF">COW36_22475</name>
</gene>
<evidence type="ECO:0000259" key="1">
    <source>
        <dbReference type="Pfam" id="PF13460"/>
    </source>
</evidence>
<dbReference type="InterPro" id="IPR051606">
    <property type="entry name" value="Polyketide_Oxido-like"/>
</dbReference>
<proteinExistence type="predicted"/>
<dbReference type="Gene3D" id="3.40.50.720">
    <property type="entry name" value="NAD(P)-binding Rossmann-like Domain"/>
    <property type="match status" value="1"/>
</dbReference>
<dbReference type="CDD" id="cd05244">
    <property type="entry name" value="BVR-B_like_SDR_a"/>
    <property type="match status" value="1"/>
</dbReference>
<dbReference type="SUPFAM" id="SSF51735">
    <property type="entry name" value="NAD(P)-binding Rossmann-fold domains"/>
    <property type="match status" value="1"/>
</dbReference>
<dbReference type="PANTHER" id="PTHR43355:SF2">
    <property type="entry name" value="FLAVIN REDUCTASE (NADPH)"/>
    <property type="match status" value="1"/>
</dbReference>
<dbReference type="Pfam" id="PF13460">
    <property type="entry name" value="NAD_binding_10"/>
    <property type="match status" value="1"/>
</dbReference>
<dbReference type="InterPro" id="IPR036291">
    <property type="entry name" value="NAD(P)-bd_dom_sf"/>
</dbReference>
<dbReference type="EMBL" id="PFFQ01000062">
    <property type="protein sequence ID" value="PIW14238.1"/>
    <property type="molecule type" value="Genomic_DNA"/>
</dbReference>
<evidence type="ECO:0000313" key="3">
    <source>
        <dbReference type="Proteomes" id="UP000231019"/>
    </source>
</evidence>
<reference evidence="2 3" key="1">
    <citation type="submission" date="2017-09" db="EMBL/GenBank/DDBJ databases">
        <title>Depth-based differentiation of microbial function through sediment-hosted aquifers and enrichment of novel symbionts in the deep terrestrial subsurface.</title>
        <authorList>
            <person name="Probst A.J."/>
            <person name="Ladd B."/>
            <person name="Jarett J.K."/>
            <person name="Geller-Mcgrath D.E."/>
            <person name="Sieber C.M."/>
            <person name="Emerson J.B."/>
            <person name="Anantharaman K."/>
            <person name="Thomas B.C."/>
            <person name="Malmstrom R."/>
            <person name="Stieglmeier M."/>
            <person name="Klingl A."/>
            <person name="Woyke T."/>
            <person name="Ryan C.M."/>
            <person name="Banfield J.F."/>
        </authorList>
    </citation>
    <scope>NUCLEOTIDE SEQUENCE [LARGE SCALE GENOMIC DNA]</scope>
    <source>
        <strain evidence="2">CG17_big_fil_post_rev_8_21_14_2_50_48_46</strain>
    </source>
</reference>
<dbReference type="PANTHER" id="PTHR43355">
    <property type="entry name" value="FLAVIN REDUCTASE (NADPH)"/>
    <property type="match status" value="1"/>
</dbReference>